<reference evidence="1" key="1">
    <citation type="submission" date="2019-07" db="EMBL/GenBank/DDBJ databases">
        <authorList>
            <person name="Weber M."/>
            <person name="Kostadinov I."/>
            <person name="Kostadinov D I."/>
        </authorList>
    </citation>
    <scope>NUCLEOTIDE SEQUENCE</scope>
    <source>
        <strain evidence="1">Gfbio:sag-sample-b02:053724c1-46a9-4a36-b237-ea2bf867836b</strain>
    </source>
</reference>
<dbReference type="EMBL" id="LR633966">
    <property type="protein sequence ID" value="VUX54832.1"/>
    <property type="molecule type" value="Genomic_DNA"/>
</dbReference>
<dbReference type="AlphaFoldDB" id="A0A7D9H4Z4"/>
<proteinExistence type="predicted"/>
<accession>A0A7D9H4Z4</accession>
<name>A0A7D9H4Z4_9GAMM</name>
<evidence type="ECO:0000313" key="1">
    <source>
        <dbReference type="EMBL" id="VUX54832.1"/>
    </source>
</evidence>
<gene>
    <name evidence="1" type="ORF">JTBB02_V1_10011</name>
</gene>
<sequence>MFGTVIKFNRKTVVVLTEDRVQWRVPPDILTPIKDATPKQRFVYANEITQE</sequence>
<protein>
    <submittedName>
        <fullName evidence="1">Uncharacterized protein</fullName>
    </submittedName>
</protein>
<organism evidence="1">
    <name type="scientific">uncultured Woeseiaceae bacterium</name>
    <dbReference type="NCBI Taxonomy" id="1983305"/>
    <lineage>
        <taxon>Bacteria</taxon>
        <taxon>Pseudomonadati</taxon>
        <taxon>Pseudomonadota</taxon>
        <taxon>Gammaproteobacteria</taxon>
        <taxon>Woeseiales</taxon>
        <taxon>Woeseiaceae</taxon>
        <taxon>environmental samples</taxon>
    </lineage>
</organism>